<dbReference type="Proteomes" id="UP000813824">
    <property type="component" value="Unassembled WGS sequence"/>
</dbReference>
<sequence>LRDLGLRIQLGHPLHQKCSNPEPAQANMAIIHTNGIHQVAMDYCACDRVGVAGNR</sequence>
<proteinExistence type="predicted"/>
<feature type="domain" description="CxC2-like cysteine cluster KDZ transposase-associated" evidence="1">
    <location>
        <begin position="1"/>
        <end position="49"/>
    </location>
</feature>
<organism evidence="2 3">
    <name type="scientific">Cristinia sonorae</name>
    <dbReference type="NCBI Taxonomy" id="1940300"/>
    <lineage>
        <taxon>Eukaryota</taxon>
        <taxon>Fungi</taxon>
        <taxon>Dikarya</taxon>
        <taxon>Basidiomycota</taxon>
        <taxon>Agaricomycotina</taxon>
        <taxon>Agaricomycetes</taxon>
        <taxon>Agaricomycetidae</taxon>
        <taxon>Agaricales</taxon>
        <taxon>Pleurotineae</taxon>
        <taxon>Stephanosporaceae</taxon>
        <taxon>Cristinia</taxon>
    </lineage>
</organism>
<evidence type="ECO:0000313" key="2">
    <source>
        <dbReference type="EMBL" id="KAH8077048.1"/>
    </source>
</evidence>
<feature type="non-terminal residue" evidence="2">
    <location>
        <position position="1"/>
    </location>
</feature>
<evidence type="ECO:0000259" key="1">
    <source>
        <dbReference type="Pfam" id="PF18803"/>
    </source>
</evidence>
<protein>
    <recommendedName>
        <fullName evidence="1">CxC2-like cysteine cluster KDZ transposase-associated domain-containing protein</fullName>
    </recommendedName>
</protein>
<dbReference type="EMBL" id="JAEVFJ010000067">
    <property type="protein sequence ID" value="KAH8077048.1"/>
    <property type="molecule type" value="Genomic_DNA"/>
</dbReference>
<evidence type="ECO:0000313" key="3">
    <source>
        <dbReference type="Proteomes" id="UP000813824"/>
    </source>
</evidence>
<keyword evidence="3" id="KW-1185">Reference proteome</keyword>
<feature type="non-terminal residue" evidence="2">
    <location>
        <position position="55"/>
    </location>
</feature>
<reference evidence="2" key="1">
    <citation type="journal article" date="2021" name="New Phytol.">
        <title>Evolutionary innovations through gain and loss of genes in the ectomycorrhizal Boletales.</title>
        <authorList>
            <person name="Wu G."/>
            <person name="Miyauchi S."/>
            <person name="Morin E."/>
            <person name="Kuo A."/>
            <person name="Drula E."/>
            <person name="Varga T."/>
            <person name="Kohler A."/>
            <person name="Feng B."/>
            <person name="Cao Y."/>
            <person name="Lipzen A."/>
            <person name="Daum C."/>
            <person name="Hundley H."/>
            <person name="Pangilinan J."/>
            <person name="Johnson J."/>
            <person name="Barry K."/>
            <person name="LaButti K."/>
            <person name="Ng V."/>
            <person name="Ahrendt S."/>
            <person name="Min B."/>
            <person name="Choi I.G."/>
            <person name="Park H."/>
            <person name="Plett J.M."/>
            <person name="Magnuson J."/>
            <person name="Spatafora J.W."/>
            <person name="Nagy L.G."/>
            <person name="Henrissat B."/>
            <person name="Grigoriev I.V."/>
            <person name="Yang Z.L."/>
            <person name="Xu J."/>
            <person name="Martin F.M."/>
        </authorList>
    </citation>
    <scope>NUCLEOTIDE SEQUENCE</scope>
    <source>
        <strain evidence="2">KKN 215</strain>
    </source>
</reference>
<dbReference type="AlphaFoldDB" id="A0A8K0XJX3"/>
<comment type="caution">
    <text evidence="2">The sequence shown here is derived from an EMBL/GenBank/DDBJ whole genome shotgun (WGS) entry which is preliminary data.</text>
</comment>
<dbReference type="OrthoDB" id="3004525at2759"/>
<dbReference type="InterPro" id="IPR041457">
    <property type="entry name" value="CxC2_KDZ-assoc"/>
</dbReference>
<gene>
    <name evidence="2" type="ORF">BXZ70DRAFT_864202</name>
</gene>
<name>A0A8K0XJX3_9AGAR</name>
<dbReference type="Pfam" id="PF18803">
    <property type="entry name" value="CxC2"/>
    <property type="match status" value="1"/>
</dbReference>
<accession>A0A8K0XJX3</accession>